<dbReference type="RefSeq" id="WP_057879718.1">
    <property type="nucleotide sequence ID" value="NZ_JQCF01000001.1"/>
</dbReference>
<comment type="pathway">
    <text evidence="7 9">Lipid metabolism; fatty acid biosynthesis.</text>
</comment>
<comment type="subcellular location">
    <subcellularLocation>
        <location evidence="7">Cytoplasm</location>
    </subcellularLocation>
</comment>
<gene>
    <name evidence="7" type="primary">acpP</name>
    <name evidence="11" type="ORF">IV57_GL000312</name>
</gene>
<dbReference type="PANTHER" id="PTHR20863">
    <property type="entry name" value="ACYL CARRIER PROTEIN"/>
    <property type="match status" value="1"/>
</dbReference>
<comment type="similarity">
    <text evidence="7">Belongs to the acyl carrier protein (ACP) family.</text>
</comment>
<evidence type="ECO:0000256" key="6">
    <source>
        <dbReference type="ARBA" id="ARBA00023160"/>
    </source>
</evidence>
<evidence type="ECO:0000313" key="12">
    <source>
        <dbReference type="Proteomes" id="UP000051006"/>
    </source>
</evidence>
<dbReference type="SUPFAM" id="SSF47336">
    <property type="entry name" value="ACP-like"/>
    <property type="match status" value="1"/>
</dbReference>
<dbReference type="OrthoDB" id="9804551at2"/>
<keyword evidence="2 7" id="KW-0444">Lipid biosynthesis</keyword>
<keyword evidence="5 7" id="KW-0443">Lipid metabolism</keyword>
<evidence type="ECO:0000256" key="7">
    <source>
        <dbReference type="HAMAP-Rule" id="MF_01217"/>
    </source>
</evidence>
<keyword evidence="1 7" id="KW-0596">Phosphopantetheine</keyword>
<dbReference type="NCBIfam" id="TIGR00517">
    <property type="entry name" value="acyl_carrier"/>
    <property type="match status" value="1"/>
</dbReference>
<dbReference type="AlphaFoldDB" id="A0A0R2LRH6"/>
<dbReference type="NCBIfam" id="NF009104">
    <property type="entry name" value="PRK12449.1"/>
    <property type="match status" value="1"/>
</dbReference>
<sequence length="80" mass="8942">MTEQEVFDKIVALIADKFEVEPSTITKETSFAKDLDADSIDLVEFVLELEEEFGAEIPDDDAEKITTVGEATDYISSHQK</sequence>
<dbReference type="NCBIfam" id="NF002148">
    <property type="entry name" value="PRK00982.1-2"/>
    <property type="match status" value="1"/>
</dbReference>
<evidence type="ECO:0000256" key="5">
    <source>
        <dbReference type="ARBA" id="ARBA00023098"/>
    </source>
</evidence>
<evidence type="ECO:0000259" key="10">
    <source>
        <dbReference type="PROSITE" id="PS50075"/>
    </source>
</evidence>
<dbReference type="STRING" id="993692.IV57_GL000312"/>
<dbReference type="NCBIfam" id="NF002150">
    <property type="entry name" value="PRK00982.1-4"/>
    <property type="match status" value="1"/>
</dbReference>
<evidence type="ECO:0000256" key="9">
    <source>
        <dbReference type="RuleBase" id="RU003545"/>
    </source>
</evidence>
<comment type="PTM">
    <text evidence="9">4'-phosphopantetheine is transferred from CoA to a specific serine of apo-ACP by acpS.</text>
</comment>
<dbReference type="InterPro" id="IPR009081">
    <property type="entry name" value="PP-bd_ACP"/>
</dbReference>
<keyword evidence="12" id="KW-1185">Reference proteome</keyword>
<keyword evidence="6 7" id="KW-0275">Fatty acid biosynthesis</keyword>
<feature type="domain" description="Carrier" evidence="10">
    <location>
        <begin position="1"/>
        <end position="79"/>
    </location>
</feature>
<dbReference type="Proteomes" id="UP000051006">
    <property type="component" value="Unassembled WGS sequence"/>
</dbReference>
<dbReference type="Gene3D" id="1.10.1200.10">
    <property type="entry name" value="ACP-like"/>
    <property type="match status" value="1"/>
</dbReference>
<reference evidence="11 12" key="1">
    <citation type="journal article" date="2015" name="Genome Announc.">
        <title>Expanding the biotechnology potential of lactobacilli through comparative genomics of 213 strains and associated genera.</title>
        <authorList>
            <person name="Sun Z."/>
            <person name="Harris H.M."/>
            <person name="McCann A."/>
            <person name="Guo C."/>
            <person name="Argimon S."/>
            <person name="Zhang W."/>
            <person name="Yang X."/>
            <person name="Jeffery I.B."/>
            <person name="Cooney J.C."/>
            <person name="Kagawa T.F."/>
            <person name="Liu W."/>
            <person name="Song Y."/>
            <person name="Salvetti E."/>
            <person name="Wrobel A."/>
            <person name="Rasinkangas P."/>
            <person name="Parkhill J."/>
            <person name="Rea M.C."/>
            <person name="O'Sullivan O."/>
            <person name="Ritari J."/>
            <person name="Douillard F.P."/>
            <person name="Paul Ross R."/>
            <person name="Yang R."/>
            <person name="Briner A.E."/>
            <person name="Felis G.E."/>
            <person name="de Vos W.M."/>
            <person name="Barrangou R."/>
            <person name="Klaenhammer T.R."/>
            <person name="Caufield P.W."/>
            <person name="Cui Y."/>
            <person name="Zhang H."/>
            <person name="O'Toole P.W."/>
        </authorList>
    </citation>
    <scope>NUCLEOTIDE SEQUENCE [LARGE SCALE GENOMIC DNA]</scope>
    <source>
        <strain evidence="11 12">DSM 24716</strain>
    </source>
</reference>
<evidence type="ECO:0000256" key="3">
    <source>
        <dbReference type="ARBA" id="ARBA00022553"/>
    </source>
</evidence>
<comment type="function">
    <text evidence="7 9">Carrier of the growing fatty acid chain in fatty acid biosynthesis.</text>
</comment>
<keyword evidence="3 7" id="KW-0597">Phosphoprotein</keyword>
<protein>
    <recommendedName>
        <fullName evidence="7 8">Acyl carrier protein</fullName>
        <shortName evidence="7">ACP</shortName>
    </recommendedName>
</protein>
<dbReference type="Pfam" id="PF00550">
    <property type="entry name" value="PP-binding"/>
    <property type="match status" value="1"/>
</dbReference>
<proteinExistence type="inferred from homology"/>
<dbReference type="InterPro" id="IPR036736">
    <property type="entry name" value="ACP-like_sf"/>
</dbReference>
<keyword evidence="4 7" id="KW-0276">Fatty acid metabolism</keyword>
<evidence type="ECO:0000256" key="2">
    <source>
        <dbReference type="ARBA" id="ARBA00022516"/>
    </source>
</evidence>
<evidence type="ECO:0000256" key="4">
    <source>
        <dbReference type="ARBA" id="ARBA00022832"/>
    </source>
</evidence>
<dbReference type="PATRIC" id="fig|993692.3.peg.317"/>
<dbReference type="GO" id="GO:0016020">
    <property type="term" value="C:membrane"/>
    <property type="evidence" value="ECO:0007669"/>
    <property type="project" value="GOC"/>
</dbReference>
<dbReference type="InterPro" id="IPR003231">
    <property type="entry name" value="ACP"/>
</dbReference>
<accession>A0A0R2LRH6</accession>
<dbReference type="GO" id="GO:0005829">
    <property type="term" value="C:cytosol"/>
    <property type="evidence" value="ECO:0007669"/>
    <property type="project" value="TreeGrafter"/>
</dbReference>
<dbReference type="UniPathway" id="UPA00094"/>
<dbReference type="GO" id="GO:0009245">
    <property type="term" value="P:lipid A biosynthetic process"/>
    <property type="evidence" value="ECO:0007669"/>
    <property type="project" value="TreeGrafter"/>
</dbReference>
<dbReference type="PROSITE" id="PS50075">
    <property type="entry name" value="CARRIER"/>
    <property type="match status" value="1"/>
</dbReference>
<feature type="modified residue" description="O-(pantetheine 4'-phosphoryl)serine" evidence="7">
    <location>
        <position position="39"/>
    </location>
</feature>
<comment type="caution">
    <text evidence="11">The sequence shown here is derived from an EMBL/GenBank/DDBJ whole genome shotgun (WGS) entry which is preliminary data.</text>
</comment>
<name>A0A0R2LRH6_9LACO</name>
<evidence type="ECO:0000313" key="11">
    <source>
        <dbReference type="EMBL" id="KRO00986.1"/>
    </source>
</evidence>
<evidence type="ECO:0000256" key="1">
    <source>
        <dbReference type="ARBA" id="ARBA00022450"/>
    </source>
</evidence>
<dbReference type="PANTHER" id="PTHR20863:SF76">
    <property type="entry name" value="CARRIER DOMAIN-CONTAINING PROTEIN"/>
    <property type="match status" value="1"/>
</dbReference>
<dbReference type="GO" id="GO:0000035">
    <property type="term" value="F:acyl binding"/>
    <property type="evidence" value="ECO:0007669"/>
    <property type="project" value="TreeGrafter"/>
</dbReference>
<dbReference type="EMBL" id="JQCF01000001">
    <property type="protein sequence ID" value="KRO00986.1"/>
    <property type="molecule type" value="Genomic_DNA"/>
</dbReference>
<keyword evidence="7" id="KW-0963">Cytoplasm</keyword>
<dbReference type="GO" id="GO:0000036">
    <property type="term" value="F:acyl carrier activity"/>
    <property type="evidence" value="ECO:0007669"/>
    <property type="project" value="UniProtKB-UniRule"/>
</dbReference>
<comment type="PTM">
    <text evidence="7">4'-phosphopantetheine is transferred from CoA to a specific serine of apo-ACP by AcpS. This modification is essential for activity because fatty acids are bound in thioester linkage to the sulfhydryl of the prosthetic group.</text>
</comment>
<dbReference type="HAMAP" id="MF_01217">
    <property type="entry name" value="Acyl_carrier"/>
    <property type="match status" value="1"/>
</dbReference>
<organism evidence="11 12">
    <name type="scientific">Companilactobacillus kimchiensis</name>
    <dbReference type="NCBI Taxonomy" id="993692"/>
    <lineage>
        <taxon>Bacteria</taxon>
        <taxon>Bacillati</taxon>
        <taxon>Bacillota</taxon>
        <taxon>Bacilli</taxon>
        <taxon>Lactobacillales</taxon>
        <taxon>Lactobacillaceae</taxon>
        <taxon>Companilactobacillus</taxon>
    </lineage>
</organism>
<evidence type="ECO:0000256" key="8">
    <source>
        <dbReference type="NCBIfam" id="TIGR00517"/>
    </source>
</evidence>